<feature type="compositionally biased region" description="Basic and acidic residues" evidence="1">
    <location>
        <begin position="165"/>
        <end position="186"/>
    </location>
</feature>
<name>A0ABD3NNS8_9STRA</name>
<evidence type="ECO:0000259" key="2">
    <source>
        <dbReference type="Pfam" id="PF10180"/>
    </source>
</evidence>
<comment type="caution">
    <text evidence="3">The sequence shown here is derived from an EMBL/GenBank/DDBJ whole genome shotgun (WGS) entry which is preliminary data.</text>
</comment>
<reference evidence="3 4" key="1">
    <citation type="journal article" date="2020" name="G3 (Bethesda)">
        <title>Improved Reference Genome for Cyclotella cryptica CCMP332, a Model for Cell Wall Morphogenesis, Salinity Adaptation, and Lipid Production in Diatoms (Bacillariophyta).</title>
        <authorList>
            <person name="Roberts W.R."/>
            <person name="Downey K.M."/>
            <person name="Ruck E.C."/>
            <person name="Traller J.C."/>
            <person name="Alverson A.J."/>
        </authorList>
    </citation>
    <scope>NUCLEOTIDE SEQUENCE [LARGE SCALE GENOMIC DNA]</scope>
    <source>
        <strain evidence="3 4">CCMP332</strain>
    </source>
</reference>
<evidence type="ECO:0000313" key="4">
    <source>
        <dbReference type="Proteomes" id="UP001516023"/>
    </source>
</evidence>
<feature type="compositionally biased region" description="Basic and acidic residues" evidence="1">
    <location>
        <begin position="17"/>
        <end position="28"/>
    </location>
</feature>
<feature type="region of interest" description="Disordered" evidence="1">
    <location>
        <begin position="165"/>
        <end position="197"/>
    </location>
</feature>
<proteinExistence type="predicted"/>
<dbReference type="PANTHER" id="PTHR22306:SF2">
    <property type="entry name" value="CHROMOSOME 7 OPEN READING FRAME 50"/>
    <property type="match status" value="1"/>
</dbReference>
<feature type="domain" description="WKF" evidence="2">
    <location>
        <begin position="83"/>
        <end position="153"/>
    </location>
</feature>
<sequence length="225" mass="25608">MGAGKNKAHRKKRISKHVLDADERKKQAQLENELISSAEQDAGGTSADAAINSQPDTKVSTNKKKEKSLSPASKTKDPEEAASYLTLWNQDRKNKSKSTASNGAWKFNKNTQSWLLRHMYDSDKVTKTTYALLIDYICQGGDGTRSRVEEDAKRRAIRYKEWEKKQHDEVVGSGEEKVKEQEKQNKEEEEAWAELSDHDKRKEYKRARKVLDALKEVKEKAVGVA</sequence>
<organism evidence="3 4">
    <name type="scientific">Cyclotella cryptica</name>
    <dbReference type="NCBI Taxonomy" id="29204"/>
    <lineage>
        <taxon>Eukaryota</taxon>
        <taxon>Sar</taxon>
        <taxon>Stramenopiles</taxon>
        <taxon>Ochrophyta</taxon>
        <taxon>Bacillariophyta</taxon>
        <taxon>Coscinodiscophyceae</taxon>
        <taxon>Thalassiosirophycidae</taxon>
        <taxon>Stephanodiscales</taxon>
        <taxon>Stephanodiscaceae</taxon>
        <taxon>Cyclotella</taxon>
    </lineage>
</organism>
<feature type="compositionally biased region" description="Polar residues" evidence="1">
    <location>
        <begin position="51"/>
        <end position="60"/>
    </location>
</feature>
<dbReference type="EMBL" id="JABMIG020000458">
    <property type="protein sequence ID" value="KAL3777228.1"/>
    <property type="molecule type" value="Genomic_DNA"/>
</dbReference>
<dbReference type="InterPro" id="IPR019327">
    <property type="entry name" value="WKF"/>
</dbReference>
<keyword evidence="4" id="KW-1185">Reference proteome</keyword>
<protein>
    <recommendedName>
        <fullName evidence="2">WKF domain-containing protein</fullName>
    </recommendedName>
</protein>
<dbReference type="Pfam" id="PF10180">
    <property type="entry name" value="WKF"/>
    <property type="match status" value="1"/>
</dbReference>
<accession>A0ABD3NNS8</accession>
<feature type="compositionally biased region" description="Basic residues" evidence="1">
    <location>
        <begin position="1"/>
        <end position="16"/>
    </location>
</feature>
<dbReference type="AlphaFoldDB" id="A0ABD3NNS8"/>
<evidence type="ECO:0000256" key="1">
    <source>
        <dbReference type="SAM" id="MobiDB-lite"/>
    </source>
</evidence>
<gene>
    <name evidence="3" type="ORF">HJC23_007128</name>
</gene>
<feature type="region of interest" description="Disordered" evidence="1">
    <location>
        <begin position="1"/>
        <end position="104"/>
    </location>
</feature>
<dbReference type="Proteomes" id="UP001516023">
    <property type="component" value="Unassembled WGS sequence"/>
</dbReference>
<dbReference type="PANTHER" id="PTHR22306">
    <property type="entry name" value="CHROMOSOME 7 OPEN READING FRAME 50"/>
    <property type="match status" value="1"/>
</dbReference>
<evidence type="ECO:0000313" key="3">
    <source>
        <dbReference type="EMBL" id="KAL3777228.1"/>
    </source>
</evidence>